<keyword evidence="8" id="KW-0239">DNA-directed DNA polymerase</keyword>
<dbReference type="GO" id="GO:0046872">
    <property type="term" value="F:metal ion binding"/>
    <property type="evidence" value="ECO:0007669"/>
    <property type="project" value="UniProtKB-KW"/>
</dbReference>
<dbReference type="PROSITE" id="PS50994">
    <property type="entry name" value="INTEGRASE"/>
    <property type="match status" value="1"/>
</dbReference>
<evidence type="ECO:0000256" key="5">
    <source>
        <dbReference type="ARBA" id="ARBA00022842"/>
    </source>
</evidence>
<evidence type="ECO:0000256" key="10">
    <source>
        <dbReference type="SAM" id="Coils"/>
    </source>
</evidence>
<keyword evidence="8" id="KW-0548">Nucleotidyltransferase</keyword>
<protein>
    <submittedName>
        <fullName evidence="13">Retrovirus-related Pol polyprotein from transposon TNT 1-94</fullName>
    </submittedName>
</protein>
<evidence type="ECO:0000256" key="4">
    <source>
        <dbReference type="ARBA" id="ARBA00022801"/>
    </source>
</evidence>
<dbReference type="STRING" id="151549.A0A4C1ZQC8"/>
<keyword evidence="10" id="KW-0175">Coiled coil</keyword>
<gene>
    <name evidence="13" type="ORF">EVAR_63742_1</name>
</gene>
<accession>A0A4C1ZQC8</accession>
<keyword evidence="4" id="KW-0378">Hydrolase</keyword>
<keyword evidence="14" id="KW-1185">Reference proteome</keyword>
<dbReference type="GO" id="GO:0004519">
    <property type="term" value="F:endonuclease activity"/>
    <property type="evidence" value="ECO:0007669"/>
    <property type="project" value="UniProtKB-KW"/>
</dbReference>
<keyword evidence="5" id="KW-0460">Magnesium</keyword>
<dbReference type="InterPro" id="IPR036397">
    <property type="entry name" value="RNaseH_sf"/>
</dbReference>
<dbReference type="GO" id="GO:0016787">
    <property type="term" value="F:hydrolase activity"/>
    <property type="evidence" value="ECO:0007669"/>
    <property type="project" value="UniProtKB-KW"/>
</dbReference>
<dbReference type="InterPro" id="IPR012337">
    <property type="entry name" value="RNaseH-like_sf"/>
</dbReference>
<dbReference type="GO" id="GO:0003887">
    <property type="term" value="F:DNA-directed DNA polymerase activity"/>
    <property type="evidence" value="ECO:0007669"/>
    <property type="project" value="UniProtKB-KW"/>
</dbReference>
<feature type="coiled-coil region" evidence="10">
    <location>
        <begin position="374"/>
        <end position="404"/>
    </location>
</feature>
<feature type="compositionally biased region" description="Polar residues" evidence="11">
    <location>
        <begin position="431"/>
        <end position="442"/>
    </location>
</feature>
<dbReference type="Pfam" id="PF13976">
    <property type="entry name" value="gag_pre-integrs"/>
    <property type="match status" value="1"/>
</dbReference>
<sequence length="479" mass="54163">MIYGNVSKEQIPIQRKKKGKIETNITSRSNKFYTYTGCNDVKTDLGKFIKAFQDSGLLRKVGLLRDLINTNLETSTSVEDYVNKIMSSAHKLRNIGFNVDDEWLGTLMLAGLPDEYKPMIMGIESSGVKISADLIKTKLLQEIKATPTIAESTTHLWHQRLGHLNYNDVHKLPNCTTGVKLSSQKEKYVCISCLEGKQTRQSFPSNGSRANGLLELVHTDTSNPYTPQQNGLSERMNRTLVERAKCMMFNADLSKNYWAEAVTTAAYIINRSPTHALSDITPHEVWTGQKPDLSNIRIFGCPAMVHIPKEKRQKLDMKSRQLIFVGYSECTKGYRFMDPKTNKAVISRDVHFLEENIKSKIVESTSFSAPETKINNINQEVHEIQQLKDKNNNEKNNNKEQKLTQIYLPLNEQKSELITQDHENTDEKEQSSPNITDTSSTIDYEDPLNETYLPSPSVNISPANETGIKTPSAKKVANK</sequence>
<evidence type="ECO:0000313" key="13">
    <source>
        <dbReference type="EMBL" id="GBP89948.1"/>
    </source>
</evidence>
<evidence type="ECO:0000256" key="9">
    <source>
        <dbReference type="ARBA" id="ARBA00023172"/>
    </source>
</evidence>
<evidence type="ECO:0000256" key="7">
    <source>
        <dbReference type="ARBA" id="ARBA00022918"/>
    </source>
</evidence>
<feature type="region of interest" description="Disordered" evidence="11">
    <location>
        <begin position="422"/>
        <end position="479"/>
    </location>
</feature>
<dbReference type="InterPro" id="IPR039537">
    <property type="entry name" value="Retrotran_Ty1/copia-like"/>
</dbReference>
<dbReference type="GO" id="GO:0003964">
    <property type="term" value="F:RNA-directed DNA polymerase activity"/>
    <property type="evidence" value="ECO:0007669"/>
    <property type="project" value="UniProtKB-KW"/>
</dbReference>
<dbReference type="InterPro" id="IPR057670">
    <property type="entry name" value="SH3_retrovirus"/>
</dbReference>
<evidence type="ECO:0000256" key="2">
    <source>
        <dbReference type="ARBA" id="ARBA00022723"/>
    </source>
</evidence>
<organism evidence="13 14">
    <name type="scientific">Eumeta variegata</name>
    <name type="common">Bagworm moth</name>
    <name type="synonym">Eumeta japonica</name>
    <dbReference type="NCBI Taxonomy" id="151549"/>
    <lineage>
        <taxon>Eukaryota</taxon>
        <taxon>Metazoa</taxon>
        <taxon>Ecdysozoa</taxon>
        <taxon>Arthropoda</taxon>
        <taxon>Hexapoda</taxon>
        <taxon>Insecta</taxon>
        <taxon>Pterygota</taxon>
        <taxon>Neoptera</taxon>
        <taxon>Endopterygota</taxon>
        <taxon>Lepidoptera</taxon>
        <taxon>Glossata</taxon>
        <taxon>Ditrysia</taxon>
        <taxon>Tineoidea</taxon>
        <taxon>Psychidae</taxon>
        <taxon>Oiketicinae</taxon>
        <taxon>Eumeta</taxon>
    </lineage>
</organism>
<evidence type="ECO:0000256" key="1">
    <source>
        <dbReference type="ARBA" id="ARBA00022722"/>
    </source>
</evidence>
<reference evidence="13 14" key="1">
    <citation type="journal article" date="2019" name="Commun. Biol.">
        <title>The bagworm genome reveals a unique fibroin gene that provides high tensile strength.</title>
        <authorList>
            <person name="Kono N."/>
            <person name="Nakamura H."/>
            <person name="Ohtoshi R."/>
            <person name="Tomita M."/>
            <person name="Numata K."/>
            <person name="Arakawa K."/>
        </authorList>
    </citation>
    <scope>NUCLEOTIDE SEQUENCE [LARGE SCALE GENOMIC DNA]</scope>
</reference>
<keyword evidence="3" id="KW-0255">Endonuclease</keyword>
<evidence type="ECO:0000256" key="3">
    <source>
        <dbReference type="ARBA" id="ARBA00022759"/>
    </source>
</evidence>
<keyword evidence="9" id="KW-0233">DNA recombination</keyword>
<dbReference type="Proteomes" id="UP000299102">
    <property type="component" value="Unassembled WGS sequence"/>
</dbReference>
<dbReference type="InterPro" id="IPR001584">
    <property type="entry name" value="Integrase_cat-core"/>
</dbReference>
<keyword evidence="1" id="KW-0540">Nuclease</keyword>
<dbReference type="OrthoDB" id="413361at2759"/>
<name>A0A4C1ZQC8_EUMVA</name>
<comment type="caution">
    <text evidence="13">The sequence shown here is derived from an EMBL/GenBank/DDBJ whole genome shotgun (WGS) entry which is preliminary data.</text>
</comment>
<dbReference type="SUPFAM" id="SSF53098">
    <property type="entry name" value="Ribonuclease H-like"/>
    <property type="match status" value="1"/>
</dbReference>
<dbReference type="PANTHER" id="PTHR42648">
    <property type="entry name" value="TRANSPOSASE, PUTATIVE-RELATED"/>
    <property type="match status" value="1"/>
</dbReference>
<keyword evidence="8" id="KW-0808">Transferase</keyword>
<evidence type="ECO:0000256" key="6">
    <source>
        <dbReference type="ARBA" id="ARBA00022908"/>
    </source>
</evidence>
<evidence type="ECO:0000256" key="8">
    <source>
        <dbReference type="ARBA" id="ARBA00022932"/>
    </source>
</evidence>
<dbReference type="EMBL" id="BGZK01002046">
    <property type="protein sequence ID" value="GBP89948.1"/>
    <property type="molecule type" value="Genomic_DNA"/>
</dbReference>
<evidence type="ECO:0000313" key="14">
    <source>
        <dbReference type="Proteomes" id="UP000299102"/>
    </source>
</evidence>
<keyword evidence="6" id="KW-0229">DNA integration</keyword>
<dbReference type="Gene3D" id="3.30.420.10">
    <property type="entry name" value="Ribonuclease H-like superfamily/Ribonuclease H"/>
    <property type="match status" value="1"/>
</dbReference>
<dbReference type="Pfam" id="PF14223">
    <property type="entry name" value="Retrotran_gag_2"/>
    <property type="match status" value="1"/>
</dbReference>
<evidence type="ECO:0000256" key="11">
    <source>
        <dbReference type="SAM" id="MobiDB-lite"/>
    </source>
</evidence>
<dbReference type="GO" id="GO:0006310">
    <property type="term" value="P:DNA recombination"/>
    <property type="evidence" value="ECO:0007669"/>
    <property type="project" value="UniProtKB-KW"/>
</dbReference>
<feature type="compositionally biased region" description="Polar residues" evidence="11">
    <location>
        <begin position="452"/>
        <end position="469"/>
    </location>
</feature>
<evidence type="ECO:0000259" key="12">
    <source>
        <dbReference type="PROSITE" id="PS50994"/>
    </source>
</evidence>
<dbReference type="AlphaFoldDB" id="A0A4C1ZQC8"/>
<keyword evidence="2" id="KW-0479">Metal-binding</keyword>
<dbReference type="InterPro" id="IPR025724">
    <property type="entry name" value="GAG-pre-integrase_dom"/>
</dbReference>
<dbReference type="GO" id="GO:0003676">
    <property type="term" value="F:nucleic acid binding"/>
    <property type="evidence" value="ECO:0007669"/>
    <property type="project" value="InterPro"/>
</dbReference>
<dbReference type="PANTHER" id="PTHR42648:SF11">
    <property type="entry name" value="TRANSPOSON TY4-P GAG-POL POLYPROTEIN"/>
    <property type="match status" value="1"/>
</dbReference>
<dbReference type="GO" id="GO:0015074">
    <property type="term" value="P:DNA integration"/>
    <property type="evidence" value="ECO:0007669"/>
    <property type="project" value="UniProtKB-KW"/>
</dbReference>
<proteinExistence type="predicted"/>
<feature type="domain" description="Integrase catalytic" evidence="12">
    <location>
        <begin position="217"/>
        <end position="290"/>
    </location>
</feature>
<keyword evidence="7" id="KW-0695">RNA-directed DNA polymerase</keyword>
<dbReference type="Pfam" id="PF25597">
    <property type="entry name" value="SH3_retrovirus"/>
    <property type="match status" value="1"/>
</dbReference>